<dbReference type="PANTHER" id="PTHR11525:SF0">
    <property type="entry name" value="FARNESYL PYROPHOSPHATE SYNTHASE"/>
    <property type="match status" value="1"/>
</dbReference>
<evidence type="ECO:0000256" key="2">
    <source>
        <dbReference type="ARBA" id="ARBA00022679"/>
    </source>
</evidence>
<dbReference type="Proteomes" id="UP001470230">
    <property type="component" value="Unassembled WGS sequence"/>
</dbReference>
<comment type="caution">
    <text evidence="6">The sequence shown here is derived from an EMBL/GenBank/DDBJ whole genome shotgun (WGS) entry which is preliminary data.</text>
</comment>
<dbReference type="PROSITE" id="PS00444">
    <property type="entry name" value="POLYPRENYL_SYNTHASE_2"/>
    <property type="match status" value="1"/>
</dbReference>
<organism evidence="6 7">
    <name type="scientific">Tritrichomonas musculus</name>
    <dbReference type="NCBI Taxonomy" id="1915356"/>
    <lineage>
        <taxon>Eukaryota</taxon>
        <taxon>Metamonada</taxon>
        <taxon>Parabasalia</taxon>
        <taxon>Tritrichomonadida</taxon>
        <taxon>Tritrichomonadidae</taxon>
        <taxon>Tritrichomonas</taxon>
    </lineage>
</organism>
<comment type="cofactor">
    <cofactor evidence="1">
        <name>Mg(2+)</name>
        <dbReference type="ChEBI" id="CHEBI:18420"/>
    </cofactor>
</comment>
<dbReference type="InterPro" id="IPR033749">
    <property type="entry name" value="Polyprenyl_synt_CS"/>
</dbReference>
<dbReference type="SUPFAM" id="SSF48576">
    <property type="entry name" value="Terpenoid synthases"/>
    <property type="match status" value="1"/>
</dbReference>
<dbReference type="InterPro" id="IPR008949">
    <property type="entry name" value="Isoprenoid_synthase_dom_sf"/>
</dbReference>
<sequence length="344" mass="38992">MITASKFADYFPTVLQIIDDYLKSMTADFVRDHFIELVKYSTKGGKKIRGVLASSIYCELLHITPESEEAYPGYIIGWALEIAQAAYLVADDLMDQSKLRRGQPCWYLKENVGNSAVNDALIVENLCFILIESLRNTGQPKQKTLPDDVIDKIIIVLRDITARTTVGQSYDFKCKTYSLDCYNIIVSNKTSHYTIRAPVLSGIIASQTVSEDIWSSQKFNDLLMKIGYYFQVQDDYLDVYGEKTVTGKIGTDIAEGKVSWLACTAIQNANEHQKETILNSIGKPDEESQQRVKDIYNELNLTQHYNSFAEKEGKLLEESLKEINDKLPKSTIEMLIHIIVSRHS</sequence>
<dbReference type="InterPro" id="IPR000092">
    <property type="entry name" value="Polyprenyl_synt"/>
</dbReference>
<protein>
    <recommendedName>
        <fullName evidence="8">Polyprenyl synthetase family protein</fullName>
    </recommendedName>
</protein>
<evidence type="ECO:0000256" key="1">
    <source>
        <dbReference type="ARBA" id="ARBA00001946"/>
    </source>
</evidence>
<evidence type="ECO:0000256" key="4">
    <source>
        <dbReference type="ARBA" id="ARBA00022842"/>
    </source>
</evidence>
<evidence type="ECO:0000256" key="5">
    <source>
        <dbReference type="RuleBase" id="RU004466"/>
    </source>
</evidence>
<evidence type="ECO:0000313" key="6">
    <source>
        <dbReference type="EMBL" id="KAK8896015.1"/>
    </source>
</evidence>
<evidence type="ECO:0000313" key="7">
    <source>
        <dbReference type="Proteomes" id="UP001470230"/>
    </source>
</evidence>
<accession>A0ABR2L1A9</accession>
<dbReference type="SFLD" id="SFLDS00005">
    <property type="entry name" value="Isoprenoid_Synthase_Type_I"/>
    <property type="match status" value="1"/>
</dbReference>
<evidence type="ECO:0000256" key="3">
    <source>
        <dbReference type="ARBA" id="ARBA00022723"/>
    </source>
</evidence>
<reference evidence="6 7" key="1">
    <citation type="submission" date="2024-04" db="EMBL/GenBank/DDBJ databases">
        <title>Tritrichomonas musculus Genome.</title>
        <authorList>
            <person name="Alves-Ferreira E."/>
            <person name="Grigg M."/>
            <person name="Lorenzi H."/>
            <person name="Galac M."/>
        </authorList>
    </citation>
    <scope>NUCLEOTIDE SEQUENCE [LARGE SCALE GENOMIC DNA]</scope>
    <source>
        <strain evidence="6 7">EAF2021</strain>
    </source>
</reference>
<dbReference type="InterPro" id="IPR039702">
    <property type="entry name" value="FPS1-like"/>
</dbReference>
<gene>
    <name evidence="6" type="ORF">M9Y10_013902</name>
</gene>
<evidence type="ECO:0008006" key="8">
    <source>
        <dbReference type="Google" id="ProtNLM"/>
    </source>
</evidence>
<dbReference type="Gene3D" id="1.10.600.10">
    <property type="entry name" value="Farnesyl Diphosphate Synthase"/>
    <property type="match status" value="1"/>
</dbReference>
<keyword evidence="2 5" id="KW-0808">Transferase</keyword>
<dbReference type="PANTHER" id="PTHR11525">
    <property type="entry name" value="FARNESYL-PYROPHOSPHATE SYNTHETASE"/>
    <property type="match status" value="1"/>
</dbReference>
<dbReference type="Pfam" id="PF00348">
    <property type="entry name" value="polyprenyl_synt"/>
    <property type="match status" value="1"/>
</dbReference>
<proteinExistence type="inferred from homology"/>
<keyword evidence="3" id="KW-0479">Metal-binding</keyword>
<keyword evidence="7" id="KW-1185">Reference proteome</keyword>
<dbReference type="EMBL" id="JAPFFF010000002">
    <property type="protein sequence ID" value="KAK8896015.1"/>
    <property type="molecule type" value="Genomic_DNA"/>
</dbReference>
<dbReference type="PROSITE" id="PS00723">
    <property type="entry name" value="POLYPRENYL_SYNTHASE_1"/>
    <property type="match status" value="1"/>
</dbReference>
<name>A0ABR2L1A9_9EUKA</name>
<keyword evidence="4" id="KW-0460">Magnesium</keyword>
<comment type="similarity">
    <text evidence="5">Belongs to the FPP/GGPP synthase family.</text>
</comment>